<gene>
    <name evidence="16" type="primary">LOC108739838</name>
</gene>
<keyword evidence="15" id="KW-1185">Reference proteome</keyword>
<dbReference type="CTD" id="31555"/>
<feature type="domain" description="Transmembrane protein TMEM132 C-terminal" evidence="10">
    <location>
        <begin position="856"/>
        <end position="947"/>
    </location>
</feature>
<feature type="compositionally biased region" description="Pro residues" evidence="6">
    <location>
        <begin position="1046"/>
        <end position="1056"/>
    </location>
</feature>
<dbReference type="Pfam" id="PF15706">
    <property type="entry name" value="TMEM132_C"/>
    <property type="match status" value="1"/>
</dbReference>
<dbReference type="Proteomes" id="UP000192223">
    <property type="component" value="Unplaced"/>
</dbReference>
<feature type="region of interest" description="Disordered" evidence="6">
    <location>
        <begin position="848"/>
        <end position="872"/>
    </location>
</feature>
<evidence type="ECO:0000256" key="7">
    <source>
        <dbReference type="SAM" id="Phobius"/>
    </source>
</evidence>
<keyword evidence="4 7" id="KW-1133">Transmembrane helix</keyword>
<organism evidence="15 16">
    <name type="scientific">Agrilus planipennis</name>
    <name type="common">Emerald ash borer</name>
    <name type="synonym">Agrilus marcopoli</name>
    <dbReference type="NCBI Taxonomy" id="224129"/>
    <lineage>
        <taxon>Eukaryota</taxon>
        <taxon>Metazoa</taxon>
        <taxon>Ecdysozoa</taxon>
        <taxon>Arthropoda</taxon>
        <taxon>Hexapoda</taxon>
        <taxon>Insecta</taxon>
        <taxon>Pterygota</taxon>
        <taxon>Neoptera</taxon>
        <taxon>Endopterygota</taxon>
        <taxon>Coleoptera</taxon>
        <taxon>Polyphaga</taxon>
        <taxon>Elateriformia</taxon>
        <taxon>Buprestoidea</taxon>
        <taxon>Buprestidae</taxon>
        <taxon>Agrilinae</taxon>
        <taxon>Agrilus</taxon>
    </lineage>
</organism>
<feature type="compositionally biased region" description="Basic residues" evidence="6">
    <location>
        <begin position="1105"/>
        <end position="1116"/>
    </location>
</feature>
<evidence type="ECO:0000256" key="6">
    <source>
        <dbReference type="SAM" id="MobiDB-lite"/>
    </source>
</evidence>
<evidence type="ECO:0000259" key="12">
    <source>
        <dbReference type="Pfam" id="PF23481"/>
    </source>
</evidence>
<feature type="domain" description="Transmembrane protein TMEM132 fifth" evidence="13">
    <location>
        <begin position="525"/>
        <end position="673"/>
    </location>
</feature>
<evidence type="ECO:0000313" key="15">
    <source>
        <dbReference type="Proteomes" id="UP000192223"/>
    </source>
</evidence>
<dbReference type="InterPro" id="IPR026307">
    <property type="entry name" value="TMEM132"/>
</dbReference>
<feature type="domain" description="Transmembrane protein TMEM132 N-terminal" evidence="9">
    <location>
        <begin position="23"/>
        <end position="88"/>
    </location>
</feature>
<dbReference type="PANTHER" id="PTHR13388:SF11">
    <property type="entry name" value="DETONATOR, ISOFORM E"/>
    <property type="match status" value="1"/>
</dbReference>
<dbReference type="InterPro" id="IPR031436">
    <property type="entry name" value="TMEM132_C"/>
</dbReference>
<dbReference type="InterPro" id="IPR055423">
    <property type="entry name" value="Ig_TMEM132_5th"/>
</dbReference>
<keyword evidence="3 7" id="KW-0812">Transmembrane</keyword>
<feature type="compositionally biased region" description="Polar residues" evidence="6">
    <location>
        <begin position="1028"/>
        <end position="1041"/>
    </location>
</feature>
<comment type="similarity">
    <text evidence="2">Belongs to the TMEM132 family.</text>
</comment>
<evidence type="ECO:0000259" key="14">
    <source>
        <dbReference type="Pfam" id="PF23487"/>
    </source>
</evidence>
<evidence type="ECO:0000259" key="10">
    <source>
        <dbReference type="Pfam" id="PF15706"/>
    </source>
</evidence>
<feature type="compositionally biased region" description="Basic and acidic residues" evidence="6">
    <location>
        <begin position="1201"/>
        <end position="1212"/>
    </location>
</feature>
<dbReference type="InterPro" id="IPR031435">
    <property type="entry name" value="TMEM132_N"/>
</dbReference>
<feature type="region of interest" description="Disordered" evidence="6">
    <location>
        <begin position="1190"/>
        <end position="1212"/>
    </location>
</feature>
<feature type="compositionally biased region" description="Low complexity" evidence="6">
    <location>
        <begin position="1057"/>
        <end position="1074"/>
    </location>
</feature>
<evidence type="ECO:0000256" key="4">
    <source>
        <dbReference type="ARBA" id="ARBA00022989"/>
    </source>
</evidence>
<evidence type="ECO:0000256" key="8">
    <source>
        <dbReference type="SAM" id="SignalP"/>
    </source>
</evidence>
<dbReference type="Pfam" id="PF15705">
    <property type="entry name" value="TMEM132_N"/>
    <property type="match status" value="1"/>
</dbReference>
<feature type="chain" id="PRO_5028812137" evidence="8">
    <location>
        <begin position="22"/>
        <end position="1286"/>
    </location>
</feature>
<feature type="region of interest" description="Disordered" evidence="6">
    <location>
        <begin position="1028"/>
        <end position="1172"/>
    </location>
</feature>
<dbReference type="KEGG" id="apln:108739838"/>
<feature type="transmembrane region" description="Helical" evidence="7">
    <location>
        <begin position="881"/>
        <end position="905"/>
    </location>
</feature>
<evidence type="ECO:0000259" key="13">
    <source>
        <dbReference type="Pfam" id="PF23486"/>
    </source>
</evidence>
<feature type="domain" description="Transmembrane protein family 132 fourth" evidence="11">
    <location>
        <begin position="424"/>
        <end position="520"/>
    </location>
</feature>
<proteinExistence type="inferred from homology"/>
<feature type="domain" description="Transmembrane protein TMEM132 sixth" evidence="14">
    <location>
        <begin position="675"/>
        <end position="788"/>
    </location>
</feature>
<evidence type="ECO:0000259" key="11">
    <source>
        <dbReference type="Pfam" id="PF16070"/>
    </source>
</evidence>
<dbReference type="FunCoup" id="A0A7F5RCT7">
    <property type="interactions" value="35"/>
</dbReference>
<dbReference type="InterPro" id="IPR055422">
    <property type="entry name" value="Ig_TMEM132_2nd"/>
</dbReference>
<dbReference type="Pfam" id="PF23487">
    <property type="entry name" value="Ig_TMEM132_6th"/>
    <property type="match status" value="1"/>
</dbReference>
<dbReference type="PANTHER" id="PTHR13388">
    <property type="entry name" value="DETONATOR, ISOFORM E"/>
    <property type="match status" value="1"/>
</dbReference>
<feature type="compositionally biased region" description="Basic and acidic residues" evidence="6">
    <location>
        <begin position="1117"/>
        <end position="1172"/>
    </location>
</feature>
<evidence type="ECO:0000256" key="2">
    <source>
        <dbReference type="ARBA" id="ARBA00006166"/>
    </source>
</evidence>
<accession>A0A7F5RCT7</accession>
<sequence>MLLLGPFWLLFWLALTGGTSCVDVHFENKDGGFFLKHSSRQNLQSSDSGASSGSLLSVDRFAVFQTSQPISIRATYGPFSTKQTVPARYVVADPLPINTTSSSLDIQEFTGHHFDMSAHIVKNEIPRDSPVLRVLFHTGTDPGVRQPVFTHHQQKLCIILHATWGSKGPLSATCSPDGEDGVCLAQITVPSSWWPSLPPPDKDGRPGKVAKSPPRVVQVAYSVLEPHPDDEQGCQPKVQFQPTTILGLVTLVPAKTAYKELKLTEGITMLIPHPALFPLSRIHIPVFIEKEKAKLLTAIVTRGRVKNGVRFINATPSEAASSWNISVEMNPRHTGLTVSAVRKESSTSTSETATETNAAAEVIELFTLLVEISEDAAEGYDGAKVVWSTRVEPSAEESDIPDSHRADGRKTTTKFEIQKDDIQAVVPISKNWEVLNTAVLTGRQVSQAMKVLIVSQAGKAADVTFQASCHSEDDSVLKVSSSCSSVYVDGSEARGSVNGSVLVKYGTYTGLARFTVWMPEFPLDLQVPDTRLSQVKSWRVPDFHNSGKSRRRRKKRSYTNWGATGYSPDDIGNGIDRASCRLRYQQSPVDVFAHFMASDHDTGRITYLVNRRTWLRVTDLVLPLLRVSDPRIASLHGRILQGRSMGRTEVQVLSPITGRVIGAKEIRVGNDKVGISKLAVQVVSGLQLSITPDTSVENSYMAETSVTRKLTAQYQEGLLDIEIEFSDGSKTPLREVADTDYHLVVESLDPEVVAFAPMVASHHPRVIAVGEGSGDLLQVTLLLSEECRTFSRPKHKGIGPLATATASVTVDFSVGDLPHRPDILQNDGGSYGNSKVRDFTDLRDILKGPPVKDDNSHQPNVQARQHKGSHHTASHMTPLEISMYVLLAAFCFAIVIFVASCVVYASKFKPVESSLGGLNPMPIPTGNFRERKPRETTTNAHDWVWLDFFVGRSTMDMNSNRSSAVINNNEMRITANPLNLNYCEPDDCVPSSFSNPTHIELPSRSAAENQNQQVDSTTYCKSKRSGLIFSSSTTSNDNEPNVWNKPTPPPPLPPHGSPLLAAERLKEQQQQQEANGNEDYRPPIPPHRNVCISARNTSIVESSPPRKHHHHHRNSRHQQDRDKDKDSKYYNNNHSRESRYQNDNAKREPRAHSVENRYYQKKDEASGVSEKKPFRRSYHDDYFNKELKTNAFEFDDMPPESESRGKKEQQDLLKVEGGDDNAQFVSQLNGNNSSEVKRATIVGNPMFSAEDLNKEEINTELSGLEELGMDYEQIMHYFKNLKESNA</sequence>
<comment type="subcellular location">
    <subcellularLocation>
        <location evidence="1">Membrane</location>
        <topology evidence="1">Single-pass type I membrane protein</topology>
    </subcellularLocation>
</comment>
<evidence type="ECO:0000256" key="3">
    <source>
        <dbReference type="ARBA" id="ARBA00022692"/>
    </source>
</evidence>
<dbReference type="Pfam" id="PF16070">
    <property type="entry name" value="Ig_TMEM132_4th"/>
    <property type="match status" value="1"/>
</dbReference>
<feature type="domain" description="Transmembrane protein TMEM132 second Ig-like" evidence="12">
    <location>
        <begin position="116"/>
        <end position="235"/>
    </location>
</feature>
<evidence type="ECO:0000256" key="1">
    <source>
        <dbReference type="ARBA" id="ARBA00004479"/>
    </source>
</evidence>
<dbReference type="Pfam" id="PF23486">
    <property type="entry name" value="Ig_TMEM132_5th"/>
    <property type="match status" value="1"/>
</dbReference>
<dbReference type="Pfam" id="PF23481">
    <property type="entry name" value="Ig_TMEM132_2nd"/>
    <property type="match status" value="1"/>
</dbReference>
<dbReference type="GeneID" id="108739838"/>
<dbReference type="InParanoid" id="A0A7F5RCT7"/>
<protein>
    <submittedName>
        <fullName evidence="16">Transmembrane protein 132E isoform X1</fullName>
    </submittedName>
</protein>
<dbReference type="InterPro" id="IPR031437">
    <property type="entry name" value="Ig_TMEM132_4th"/>
</dbReference>
<keyword evidence="5 7" id="KW-0472">Membrane</keyword>
<name>A0A7F5RCT7_AGRPL</name>
<evidence type="ECO:0000313" key="16">
    <source>
        <dbReference type="RefSeq" id="XP_025833784.1"/>
    </source>
</evidence>
<dbReference type="GO" id="GO:0016020">
    <property type="term" value="C:membrane"/>
    <property type="evidence" value="ECO:0007669"/>
    <property type="project" value="UniProtKB-SubCell"/>
</dbReference>
<dbReference type="RefSeq" id="XP_025833784.1">
    <property type="nucleotide sequence ID" value="XM_025977999.1"/>
</dbReference>
<feature type="signal peptide" evidence="8">
    <location>
        <begin position="1"/>
        <end position="21"/>
    </location>
</feature>
<evidence type="ECO:0000256" key="5">
    <source>
        <dbReference type="ARBA" id="ARBA00023136"/>
    </source>
</evidence>
<dbReference type="InterPro" id="IPR055424">
    <property type="entry name" value="Ig_TMEM132_6th"/>
</dbReference>
<reference evidence="16" key="1">
    <citation type="submission" date="2025-08" db="UniProtKB">
        <authorList>
            <consortium name="RefSeq"/>
        </authorList>
    </citation>
    <scope>IDENTIFICATION</scope>
    <source>
        <tissue evidence="16">Entire body</tissue>
    </source>
</reference>
<evidence type="ECO:0000259" key="9">
    <source>
        <dbReference type="Pfam" id="PF15705"/>
    </source>
</evidence>
<dbReference type="OrthoDB" id="10026202at2759"/>
<keyword evidence="8" id="KW-0732">Signal</keyword>